<dbReference type="InterPro" id="IPR036086">
    <property type="entry name" value="ParB/Sulfiredoxin_sf"/>
</dbReference>
<dbReference type="PANTHER" id="PTHR33375:SF1">
    <property type="entry name" value="CHROMOSOME-PARTITIONING PROTEIN PARB-RELATED"/>
    <property type="match status" value="1"/>
</dbReference>
<keyword evidence="2" id="KW-0159">Chromosome partition</keyword>
<name>A0A9X1LDW2_9PROT</name>
<proteinExistence type="inferred from homology"/>
<dbReference type="GO" id="GO:0005694">
    <property type="term" value="C:chromosome"/>
    <property type="evidence" value="ECO:0007669"/>
    <property type="project" value="TreeGrafter"/>
</dbReference>
<dbReference type="AlphaFoldDB" id="A0A9X1LDW2"/>
<evidence type="ECO:0000313" key="5">
    <source>
        <dbReference type="EMBL" id="MCB4825427.1"/>
    </source>
</evidence>
<dbReference type="InterPro" id="IPR050336">
    <property type="entry name" value="Chromosome_partition/occlusion"/>
</dbReference>
<dbReference type="Gene3D" id="3.90.1530.30">
    <property type="match status" value="1"/>
</dbReference>
<dbReference type="RefSeq" id="WP_226614335.1">
    <property type="nucleotide sequence ID" value="NZ_JAJAQI010000096.1"/>
</dbReference>
<evidence type="ECO:0000259" key="4">
    <source>
        <dbReference type="SMART" id="SM00470"/>
    </source>
</evidence>
<dbReference type="CDD" id="cd16393">
    <property type="entry name" value="SPO0J_N"/>
    <property type="match status" value="1"/>
</dbReference>
<dbReference type="InterPro" id="IPR004437">
    <property type="entry name" value="ParB/RepB/Spo0J"/>
</dbReference>
<organism evidence="5 6">
    <name type="scientific">Roseicella aerolata</name>
    <dbReference type="NCBI Taxonomy" id="2883479"/>
    <lineage>
        <taxon>Bacteria</taxon>
        <taxon>Pseudomonadati</taxon>
        <taxon>Pseudomonadota</taxon>
        <taxon>Alphaproteobacteria</taxon>
        <taxon>Acetobacterales</taxon>
        <taxon>Roseomonadaceae</taxon>
        <taxon>Roseicella</taxon>
    </lineage>
</organism>
<comment type="similarity">
    <text evidence="1">Belongs to the ParB family.</text>
</comment>
<dbReference type="Pfam" id="PF02195">
    <property type="entry name" value="ParB_N"/>
    <property type="match status" value="1"/>
</dbReference>
<sequence>MGARAKRPSPVLGAAMALIGEASDTLVPKNSRFRHTFEAPVDRIQPDPDQPRKVFTEVEIAALAATMAEQGQLQPILLRRDPDQRGNYVIVAGERRWRAARLNGWPTVLAIEHDGDAEVAALIENLQRVDLTAVEEARGLDRLIKGKGWTQVQAAEVLGKSKGEISATLRILTLPQLVLDGVLTSELDIPRNALVELARIENTTVRDRLIGMARNGGVTIKAIRAAKEAEVPGNTATVGDDPAQSPERHRPPVGQFSFGTLDRLTLKLRAYRDEGRTVSEDERKHLEDLRREIDALLVR</sequence>
<dbReference type="InterPro" id="IPR003115">
    <property type="entry name" value="ParB_N"/>
</dbReference>
<protein>
    <submittedName>
        <fullName evidence="5">ParB/RepB/Spo0J family partition protein</fullName>
    </submittedName>
</protein>
<evidence type="ECO:0000256" key="3">
    <source>
        <dbReference type="SAM" id="MobiDB-lite"/>
    </source>
</evidence>
<dbReference type="EMBL" id="JAJAQI010000096">
    <property type="protein sequence ID" value="MCB4825427.1"/>
    <property type="molecule type" value="Genomic_DNA"/>
</dbReference>
<keyword evidence="6" id="KW-1185">Reference proteome</keyword>
<evidence type="ECO:0000256" key="2">
    <source>
        <dbReference type="ARBA" id="ARBA00022829"/>
    </source>
</evidence>
<dbReference type="GO" id="GO:0045881">
    <property type="term" value="P:positive regulation of sporulation resulting in formation of a cellular spore"/>
    <property type="evidence" value="ECO:0007669"/>
    <property type="project" value="TreeGrafter"/>
</dbReference>
<dbReference type="SUPFAM" id="SSF110849">
    <property type="entry name" value="ParB/Sulfiredoxin"/>
    <property type="match status" value="1"/>
</dbReference>
<feature type="region of interest" description="Disordered" evidence="3">
    <location>
        <begin position="231"/>
        <end position="254"/>
    </location>
</feature>
<dbReference type="GO" id="GO:0007059">
    <property type="term" value="P:chromosome segregation"/>
    <property type="evidence" value="ECO:0007669"/>
    <property type="project" value="UniProtKB-KW"/>
</dbReference>
<evidence type="ECO:0000256" key="1">
    <source>
        <dbReference type="ARBA" id="ARBA00006295"/>
    </source>
</evidence>
<evidence type="ECO:0000313" key="6">
    <source>
        <dbReference type="Proteomes" id="UP001139311"/>
    </source>
</evidence>
<dbReference type="Gene3D" id="1.10.10.2830">
    <property type="match status" value="1"/>
</dbReference>
<reference evidence="5" key="1">
    <citation type="submission" date="2021-10" db="EMBL/GenBank/DDBJ databases">
        <title>Roseicella aerolatum sp. nov., isolated from aerosols of e-waste dismantling site.</title>
        <authorList>
            <person name="Qin T."/>
        </authorList>
    </citation>
    <scope>NUCLEOTIDE SEQUENCE</scope>
    <source>
        <strain evidence="5">GB24</strain>
    </source>
</reference>
<dbReference type="GO" id="GO:0003677">
    <property type="term" value="F:DNA binding"/>
    <property type="evidence" value="ECO:0007669"/>
    <property type="project" value="InterPro"/>
</dbReference>
<gene>
    <name evidence="5" type="ORF">LHA35_27335</name>
</gene>
<dbReference type="NCBIfam" id="TIGR00180">
    <property type="entry name" value="parB_part"/>
    <property type="match status" value="1"/>
</dbReference>
<feature type="domain" description="ParB-like N-terminal" evidence="4">
    <location>
        <begin position="37"/>
        <end position="126"/>
    </location>
</feature>
<dbReference type="PANTHER" id="PTHR33375">
    <property type="entry name" value="CHROMOSOME-PARTITIONING PROTEIN PARB-RELATED"/>
    <property type="match status" value="1"/>
</dbReference>
<accession>A0A9X1LDW2</accession>
<dbReference type="Proteomes" id="UP001139311">
    <property type="component" value="Unassembled WGS sequence"/>
</dbReference>
<comment type="caution">
    <text evidence="5">The sequence shown here is derived from an EMBL/GenBank/DDBJ whole genome shotgun (WGS) entry which is preliminary data.</text>
</comment>
<dbReference type="SMART" id="SM00470">
    <property type="entry name" value="ParB"/>
    <property type="match status" value="1"/>
</dbReference>
<dbReference type="InterPro" id="IPR041468">
    <property type="entry name" value="HTH_ParB/Spo0J"/>
</dbReference>
<dbReference type="Pfam" id="PF17762">
    <property type="entry name" value="HTH_ParB"/>
    <property type="match status" value="1"/>
</dbReference>